<name>A0ABX0NVZ1_9BURK</name>
<evidence type="ECO:0000313" key="2">
    <source>
        <dbReference type="EMBL" id="NHZ90904.1"/>
    </source>
</evidence>
<gene>
    <name evidence="2" type="ORF">F2P45_18015</name>
</gene>
<feature type="domain" description="PAS" evidence="1">
    <location>
        <begin position="136"/>
        <end position="191"/>
    </location>
</feature>
<dbReference type="CDD" id="cd00130">
    <property type="entry name" value="PAS"/>
    <property type="match status" value="1"/>
</dbReference>
<dbReference type="EMBL" id="WHJH01000022">
    <property type="protein sequence ID" value="NHZ90904.1"/>
    <property type="molecule type" value="Genomic_DNA"/>
</dbReference>
<dbReference type="InterPro" id="IPR000014">
    <property type="entry name" value="PAS"/>
</dbReference>
<evidence type="ECO:0000313" key="3">
    <source>
        <dbReference type="Proteomes" id="UP000609726"/>
    </source>
</evidence>
<organism evidence="2 3">
    <name type="scientific">Massilia mucilaginosa</name>
    <dbReference type="NCBI Taxonomy" id="2609282"/>
    <lineage>
        <taxon>Bacteria</taxon>
        <taxon>Pseudomonadati</taxon>
        <taxon>Pseudomonadota</taxon>
        <taxon>Betaproteobacteria</taxon>
        <taxon>Burkholderiales</taxon>
        <taxon>Oxalobacteraceae</taxon>
        <taxon>Telluria group</taxon>
        <taxon>Massilia</taxon>
    </lineage>
</organism>
<dbReference type="InterPro" id="IPR013767">
    <property type="entry name" value="PAS_fold"/>
</dbReference>
<proteinExistence type="predicted"/>
<dbReference type="InterPro" id="IPR035965">
    <property type="entry name" value="PAS-like_dom_sf"/>
</dbReference>
<comment type="caution">
    <text evidence="2">The sequence shown here is derived from an EMBL/GenBank/DDBJ whole genome shotgun (WGS) entry which is preliminary data.</text>
</comment>
<dbReference type="RefSeq" id="WP_166878033.1">
    <property type="nucleotide sequence ID" value="NZ_WHJH01000022.1"/>
</dbReference>
<dbReference type="SMART" id="SM00091">
    <property type="entry name" value="PAS"/>
    <property type="match status" value="1"/>
</dbReference>
<dbReference type="Gene3D" id="3.30.450.20">
    <property type="entry name" value="PAS domain"/>
    <property type="match status" value="2"/>
</dbReference>
<dbReference type="NCBIfam" id="TIGR00229">
    <property type="entry name" value="sensory_box"/>
    <property type="match status" value="1"/>
</dbReference>
<dbReference type="SUPFAM" id="SSF55785">
    <property type="entry name" value="PYP-like sensor domain (PAS domain)"/>
    <property type="match status" value="1"/>
</dbReference>
<dbReference type="Proteomes" id="UP000609726">
    <property type="component" value="Unassembled WGS sequence"/>
</dbReference>
<protein>
    <submittedName>
        <fullName evidence="2">PAS domain S-box protein</fullName>
    </submittedName>
</protein>
<dbReference type="Pfam" id="PF00989">
    <property type="entry name" value="PAS"/>
    <property type="match status" value="1"/>
</dbReference>
<accession>A0ABX0NVZ1</accession>
<sequence>MLAALSDSIPAVTIDALLEHIVVIDQGGTILSANKAWRDFALANGGDPLCVSEGINYLDVCDRAAMSGCGDAAHVASLVRDTLAGRRRCATFDYPCDAPHEPRWFSLKMTALDHAGAPAVVLVHDNITELKSCERQIQFQASLLASVEQAVIATDVAGTILYWNPFAEKLYGWSAAEAMGRNIIDLVPADSSAERAAQIMARPCAGAAASIRNSRSA</sequence>
<dbReference type="PROSITE" id="PS50112">
    <property type="entry name" value="PAS"/>
    <property type="match status" value="1"/>
</dbReference>
<keyword evidence="3" id="KW-1185">Reference proteome</keyword>
<evidence type="ECO:0000259" key="1">
    <source>
        <dbReference type="PROSITE" id="PS50112"/>
    </source>
</evidence>
<reference evidence="2 3" key="1">
    <citation type="submission" date="2019-10" db="EMBL/GenBank/DDBJ databases">
        <title>Taxonomy of Antarctic Massilia spp.: description of Massilia rubra sp. nov., Massilia aquatica sp. nov., Massilia mucilaginosa sp. nov., Massilia frigida sp. nov. isolated from streams, lakes and regoliths.</title>
        <authorList>
            <person name="Holochova P."/>
            <person name="Sedlacek I."/>
            <person name="Kralova S."/>
            <person name="Maslanova I."/>
            <person name="Busse H.-J."/>
            <person name="Stankova E."/>
            <person name="Vrbovska V."/>
            <person name="Kovarovic V."/>
            <person name="Bartak M."/>
            <person name="Svec P."/>
            <person name="Pantucek R."/>
        </authorList>
    </citation>
    <scope>NUCLEOTIDE SEQUENCE [LARGE SCALE GENOMIC DNA]</scope>
    <source>
        <strain evidence="2 3">CCM 8733</strain>
    </source>
</reference>